<dbReference type="EMBL" id="CP042905">
    <property type="protein sequence ID" value="QEE17890.2"/>
    <property type="molecule type" value="Genomic_DNA"/>
</dbReference>
<evidence type="ECO:0000313" key="1">
    <source>
        <dbReference type="EMBL" id="QEE17890.2"/>
    </source>
</evidence>
<gene>
    <name evidence="1" type="ORF">DSAG12_03728</name>
</gene>
<reference evidence="1 2" key="2">
    <citation type="journal article" date="2024" name="Int. J. Syst. Evol. Microbiol.">
        <title>Promethearchaeum syntrophicum gen. nov., sp. nov., an anaerobic, obligately syntrophic archaeon, the first isolate of the lineage 'Asgard' archaea, and proposal of the new archaeal phylum Promethearchaeota phyl. nov. and kingdom Promethearchaeati regn. nov.</title>
        <authorList>
            <person name="Imachi H."/>
            <person name="Nobu M.K."/>
            <person name="Kato S."/>
            <person name="Takaki Y."/>
            <person name="Miyazaki M."/>
            <person name="Miyata M."/>
            <person name="Ogawara M."/>
            <person name="Saito Y."/>
            <person name="Sakai S."/>
            <person name="Tahara Y.O."/>
            <person name="Takano Y."/>
            <person name="Tasumi E."/>
            <person name="Uematsu K."/>
            <person name="Yoshimura T."/>
            <person name="Itoh T."/>
            <person name="Ohkuma M."/>
            <person name="Takai K."/>
        </authorList>
    </citation>
    <scope>NUCLEOTIDE SEQUENCE [LARGE SCALE GENOMIC DNA]</scope>
    <source>
        <strain evidence="1 2">MK-D1</strain>
    </source>
</reference>
<accession>A0A5B9DGK9</accession>
<dbReference type="AlphaFoldDB" id="A0A5B9DGK9"/>
<organism evidence="1 2">
    <name type="scientific">Promethearchaeum syntrophicum</name>
    <dbReference type="NCBI Taxonomy" id="2594042"/>
    <lineage>
        <taxon>Archaea</taxon>
        <taxon>Promethearchaeati</taxon>
        <taxon>Promethearchaeota</taxon>
        <taxon>Promethearchaeia</taxon>
        <taxon>Promethearchaeales</taxon>
        <taxon>Promethearchaeaceae</taxon>
        <taxon>Promethearchaeum</taxon>
    </lineage>
</organism>
<protein>
    <submittedName>
        <fullName evidence="1">Uncharacterized protein</fullName>
    </submittedName>
</protein>
<proteinExistence type="predicted"/>
<sequence length="77" mass="8891">MQINDYKNVIEMQMNEKVNLCSCGDCYYFFNCQTEGIQDNVHEFCLTNPEAIGYCELWGGPLKNLDSCHGFTPKKKK</sequence>
<evidence type="ECO:0000313" key="2">
    <source>
        <dbReference type="Proteomes" id="UP000321408"/>
    </source>
</evidence>
<dbReference type="KEGG" id="psyt:DSAG12_03728"/>
<reference evidence="1 2" key="1">
    <citation type="journal article" date="2020" name="Nature">
        <title>Isolation of an archaeon at the prokaryote-eukaryote interface.</title>
        <authorList>
            <person name="Imachi H."/>
            <person name="Nobu M.K."/>
            <person name="Nakahara N."/>
            <person name="Morono Y."/>
            <person name="Ogawara M."/>
            <person name="Takaki Y."/>
            <person name="Takano Y."/>
            <person name="Uematsu K."/>
            <person name="Ikuta T."/>
            <person name="Ito M."/>
            <person name="Matsui Y."/>
            <person name="Miyazaki M."/>
            <person name="Murata K."/>
            <person name="Saito Y."/>
            <person name="Sakai S."/>
            <person name="Song C."/>
            <person name="Tasumi E."/>
            <person name="Yamanaka Y."/>
            <person name="Yamaguchi T."/>
            <person name="Kamagata Y."/>
            <person name="Tamaki H."/>
            <person name="Takai K."/>
        </authorList>
    </citation>
    <scope>NUCLEOTIDE SEQUENCE [LARGE SCALE GENOMIC DNA]</scope>
    <source>
        <strain evidence="1 2">MK-D1</strain>
    </source>
</reference>
<name>A0A5B9DGK9_9ARCH</name>
<keyword evidence="2" id="KW-1185">Reference proteome</keyword>
<dbReference type="Proteomes" id="UP000321408">
    <property type="component" value="Chromosome"/>
</dbReference>